<dbReference type="InterPro" id="IPR029035">
    <property type="entry name" value="DHS-like_NAD/FAD-binding_dom"/>
</dbReference>
<dbReference type="InterPro" id="IPR029061">
    <property type="entry name" value="THDP-binding"/>
</dbReference>
<keyword evidence="9" id="KW-1185">Reference proteome</keyword>
<dbReference type="EMBL" id="BAAAQX010000007">
    <property type="protein sequence ID" value="GAA2207883.1"/>
    <property type="molecule type" value="Genomic_DNA"/>
</dbReference>
<dbReference type="InterPro" id="IPR011766">
    <property type="entry name" value="TPP_enzyme_TPP-bd"/>
</dbReference>
<comment type="caution">
    <text evidence="8">The sequence shown here is derived from an EMBL/GenBank/DDBJ whole genome shotgun (WGS) entry which is preliminary data.</text>
</comment>
<sequence length="570" mass="59972">MNGAGLVVEVLAAEGVSQVYGIPGTTIMDLLDALARQDGIRYLSVRHEQVAASMADGFSRGSGRLGVCVASRGPGAMNLATAVGNAFDESVPLLALVGQVPGDVAGRGAFEELDVLTLFRPITRWQVQIDRADRIPELLQRAVRRAVSGRPGPVLVSLPLDVLRAGVEARPQPRFRPGLPRPAAADARTAARVLAQAERPAVLIGGGVRTAPAAGDPDAGGFPAANGPDVSGFPAPITSLVEKLGAPAVTTWSRKNQFPNDHPNFLGSLGAGALPATERAIKEADALLALGCRFSEFTTKRWTLLSPGTRLVHVDIDPDELGKVYPPEIALHADATLAAADLLTAMNGTASAPDWLRGLRAAYTRDRRLPDAAPPPPGTVATAALVRALAETLTRTPATLVVDAPSTGVWIQRHLDFTRPGSHFASSGGAMAWGFPAALGIQLARPHERVICLSGDGSFWMVAQDLETAVRESIPVVTVVANNYAYGNTRDRQRTAHQARYFGVFYDNPDLAGFARLHGAHGERVTCGADLVPALERALASGKPAIVDVVQDRHEGLPPGVVPLPAGRPR</sequence>
<organism evidence="8 9">
    <name type="scientific">Nonomuraea monospora</name>
    <dbReference type="NCBI Taxonomy" id="568818"/>
    <lineage>
        <taxon>Bacteria</taxon>
        <taxon>Bacillati</taxon>
        <taxon>Actinomycetota</taxon>
        <taxon>Actinomycetes</taxon>
        <taxon>Streptosporangiales</taxon>
        <taxon>Streptosporangiaceae</taxon>
        <taxon>Nonomuraea</taxon>
    </lineage>
</organism>
<evidence type="ECO:0000259" key="6">
    <source>
        <dbReference type="Pfam" id="PF02775"/>
    </source>
</evidence>
<dbReference type="InterPro" id="IPR012001">
    <property type="entry name" value="Thiamin_PyroP_enz_TPP-bd_dom"/>
</dbReference>
<dbReference type="InterPro" id="IPR000399">
    <property type="entry name" value="TPP-bd_CS"/>
</dbReference>
<dbReference type="Gene3D" id="3.40.50.1220">
    <property type="entry name" value="TPP-binding domain"/>
    <property type="match status" value="1"/>
</dbReference>
<keyword evidence="3 4" id="KW-0786">Thiamine pyrophosphate</keyword>
<name>A0ABP5P8A1_9ACTN</name>
<dbReference type="CDD" id="cd07035">
    <property type="entry name" value="TPP_PYR_POX_like"/>
    <property type="match status" value="1"/>
</dbReference>
<feature type="domain" description="Thiamine pyrophosphate enzyme central" evidence="5">
    <location>
        <begin position="232"/>
        <end position="340"/>
    </location>
</feature>
<comment type="similarity">
    <text evidence="2 4">Belongs to the TPP enzyme family.</text>
</comment>
<feature type="domain" description="Thiamine pyrophosphate enzyme N-terminal TPP-binding" evidence="7">
    <location>
        <begin position="1"/>
        <end position="116"/>
    </location>
</feature>
<dbReference type="RefSeq" id="WP_344475473.1">
    <property type="nucleotide sequence ID" value="NZ_BAAAQX010000007.1"/>
</dbReference>
<evidence type="ECO:0000256" key="4">
    <source>
        <dbReference type="RuleBase" id="RU362132"/>
    </source>
</evidence>
<proteinExistence type="inferred from homology"/>
<dbReference type="SUPFAM" id="SSF52467">
    <property type="entry name" value="DHS-like NAD/FAD-binding domain"/>
    <property type="match status" value="1"/>
</dbReference>
<dbReference type="PANTHER" id="PTHR18968">
    <property type="entry name" value="THIAMINE PYROPHOSPHATE ENZYMES"/>
    <property type="match status" value="1"/>
</dbReference>
<dbReference type="CDD" id="cd00568">
    <property type="entry name" value="TPP_enzymes"/>
    <property type="match status" value="1"/>
</dbReference>
<dbReference type="SUPFAM" id="SSF52518">
    <property type="entry name" value="Thiamin diphosphate-binding fold (THDP-binding)"/>
    <property type="match status" value="2"/>
</dbReference>
<evidence type="ECO:0000259" key="7">
    <source>
        <dbReference type="Pfam" id="PF02776"/>
    </source>
</evidence>
<dbReference type="Proteomes" id="UP001499843">
    <property type="component" value="Unassembled WGS sequence"/>
</dbReference>
<dbReference type="InterPro" id="IPR045229">
    <property type="entry name" value="TPP_enz"/>
</dbReference>
<dbReference type="Pfam" id="PF02776">
    <property type="entry name" value="TPP_enzyme_N"/>
    <property type="match status" value="1"/>
</dbReference>
<evidence type="ECO:0000256" key="2">
    <source>
        <dbReference type="ARBA" id="ARBA00007812"/>
    </source>
</evidence>
<dbReference type="PROSITE" id="PS00187">
    <property type="entry name" value="TPP_ENZYMES"/>
    <property type="match status" value="1"/>
</dbReference>
<evidence type="ECO:0000259" key="5">
    <source>
        <dbReference type="Pfam" id="PF00205"/>
    </source>
</evidence>
<dbReference type="Pfam" id="PF00205">
    <property type="entry name" value="TPP_enzyme_M"/>
    <property type="match status" value="1"/>
</dbReference>
<evidence type="ECO:0000256" key="1">
    <source>
        <dbReference type="ARBA" id="ARBA00001964"/>
    </source>
</evidence>
<dbReference type="Gene3D" id="3.40.50.970">
    <property type="match status" value="2"/>
</dbReference>
<dbReference type="PANTHER" id="PTHR18968:SF13">
    <property type="entry name" value="ACETOLACTATE SYNTHASE CATALYTIC SUBUNIT, MITOCHONDRIAL"/>
    <property type="match status" value="1"/>
</dbReference>
<protein>
    <submittedName>
        <fullName evidence="8">Thiamine pyrophosphate-binding protein</fullName>
    </submittedName>
</protein>
<accession>A0ABP5P8A1</accession>
<gene>
    <name evidence="8" type="ORF">GCM10009850_033410</name>
</gene>
<evidence type="ECO:0000313" key="8">
    <source>
        <dbReference type="EMBL" id="GAA2207883.1"/>
    </source>
</evidence>
<comment type="cofactor">
    <cofactor evidence="1">
        <name>thiamine diphosphate</name>
        <dbReference type="ChEBI" id="CHEBI:58937"/>
    </cofactor>
</comment>
<evidence type="ECO:0000313" key="9">
    <source>
        <dbReference type="Proteomes" id="UP001499843"/>
    </source>
</evidence>
<dbReference type="InterPro" id="IPR012000">
    <property type="entry name" value="Thiamin_PyroP_enz_cen_dom"/>
</dbReference>
<reference evidence="9" key="1">
    <citation type="journal article" date="2019" name="Int. J. Syst. Evol. Microbiol.">
        <title>The Global Catalogue of Microorganisms (GCM) 10K type strain sequencing project: providing services to taxonomists for standard genome sequencing and annotation.</title>
        <authorList>
            <consortium name="The Broad Institute Genomics Platform"/>
            <consortium name="The Broad Institute Genome Sequencing Center for Infectious Disease"/>
            <person name="Wu L."/>
            <person name="Ma J."/>
        </authorList>
    </citation>
    <scope>NUCLEOTIDE SEQUENCE [LARGE SCALE GENOMIC DNA]</scope>
    <source>
        <strain evidence="9">JCM 16114</strain>
    </source>
</reference>
<feature type="domain" description="Thiamine pyrophosphate enzyme TPP-binding" evidence="6">
    <location>
        <begin position="406"/>
        <end position="549"/>
    </location>
</feature>
<evidence type="ECO:0000256" key="3">
    <source>
        <dbReference type="ARBA" id="ARBA00023052"/>
    </source>
</evidence>
<dbReference type="Pfam" id="PF02775">
    <property type="entry name" value="TPP_enzyme_C"/>
    <property type="match status" value="1"/>
</dbReference>